<evidence type="ECO:0000313" key="2">
    <source>
        <dbReference type="EMBL" id="MBY8820908.1"/>
    </source>
</evidence>
<proteinExistence type="predicted"/>
<sequence length="502" mass="54527">MDFIKIGVAIGSGMVRSGLRAIMAFAAALVAGGLSASAATFDRTTLSDGAEAILLSGTIEYGDVETFRALSIKYQDAVILLDSDGGSVAAAIEIGKMIRIAGYPTLVSQDSVCVSACALIWLAGAPRLLSPEGSIGFHASYRNVGGRKEETGVGNALVGHYLTLLNLPQRAVIFATTAPPDKLRWLTAENKTESGIDFEYLERDDRKDDGQAAAKADAKAGGRKVAMPPPVIITSQPAPKVEPGQPVAPQPSVKPTVAELSAYLRGEMAKPETIRNLIVAMKLAKDDYPIMENHLIALSGNKKLWDHISKEVLGAMSATETEGDSFKFGGLLAKSEAKRLYYLGISRMKIEDIKEFVKYNYILSRNLNYKDCNGYFNGGVSDEGLIYRTLSSVRREDLEGFLMLYRRGIEAGLSDHLVDVVLKPEQIDVAGKTYVKLMVDRIMKLPKMDQDRIFAAIDPKDDAEVSDKDACEAQQILYGTMHDMDGALASWKLRDFANSLAR</sequence>
<protein>
    <recommendedName>
        <fullName evidence="4">Clp protease ClpP</fullName>
    </recommendedName>
</protein>
<accession>A0ABS7PI30</accession>
<keyword evidence="3" id="KW-1185">Reference proteome</keyword>
<comment type="caution">
    <text evidence="2">The sequence shown here is derived from an EMBL/GenBank/DDBJ whole genome shotgun (WGS) entry which is preliminary data.</text>
</comment>
<dbReference type="EMBL" id="JAINVV010000001">
    <property type="protein sequence ID" value="MBY8820908.1"/>
    <property type="molecule type" value="Genomic_DNA"/>
</dbReference>
<evidence type="ECO:0000313" key="3">
    <source>
        <dbReference type="Proteomes" id="UP000706039"/>
    </source>
</evidence>
<gene>
    <name evidence="2" type="ORF">K7G82_01315</name>
</gene>
<dbReference type="Proteomes" id="UP000706039">
    <property type="component" value="Unassembled WGS sequence"/>
</dbReference>
<feature type="compositionally biased region" description="Basic and acidic residues" evidence="1">
    <location>
        <begin position="207"/>
        <end position="220"/>
    </location>
</feature>
<dbReference type="InterPro" id="IPR029045">
    <property type="entry name" value="ClpP/crotonase-like_dom_sf"/>
</dbReference>
<organism evidence="2 3">
    <name type="scientific">Sphingomonas colocasiae</name>
    <dbReference type="NCBI Taxonomy" id="1848973"/>
    <lineage>
        <taxon>Bacteria</taxon>
        <taxon>Pseudomonadati</taxon>
        <taxon>Pseudomonadota</taxon>
        <taxon>Alphaproteobacteria</taxon>
        <taxon>Sphingomonadales</taxon>
        <taxon>Sphingomonadaceae</taxon>
        <taxon>Sphingomonas</taxon>
    </lineage>
</organism>
<dbReference type="SUPFAM" id="SSF52096">
    <property type="entry name" value="ClpP/crotonase"/>
    <property type="match status" value="1"/>
</dbReference>
<name>A0ABS7PI30_9SPHN</name>
<evidence type="ECO:0008006" key="4">
    <source>
        <dbReference type="Google" id="ProtNLM"/>
    </source>
</evidence>
<dbReference type="RefSeq" id="WP_222988006.1">
    <property type="nucleotide sequence ID" value="NZ_JAINVV010000001.1"/>
</dbReference>
<reference evidence="2 3" key="1">
    <citation type="submission" date="2021-08" db="EMBL/GenBank/DDBJ databases">
        <authorList>
            <person name="Tuo L."/>
        </authorList>
    </citation>
    <scope>NUCLEOTIDE SEQUENCE [LARGE SCALE GENOMIC DNA]</scope>
    <source>
        <strain evidence="2 3">JCM 31229</strain>
    </source>
</reference>
<feature type="region of interest" description="Disordered" evidence="1">
    <location>
        <begin position="207"/>
        <end position="230"/>
    </location>
</feature>
<dbReference type="Gene3D" id="3.90.226.10">
    <property type="entry name" value="2-enoyl-CoA Hydratase, Chain A, domain 1"/>
    <property type="match status" value="1"/>
</dbReference>
<evidence type="ECO:0000256" key="1">
    <source>
        <dbReference type="SAM" id="MobiDB-lite"/>
    </source>
</evidence>